<sequence length="82" mass="9239">MHKEVGLTRKDVDSVPESGRADDACSVIADKKYVQKQLAEVSDEQLFKAVKSLCDDPELPTRKDAIMYIVWMVALSIKEEII</sequence>
<evidence type="ECO:0000256" key="1">
    <source>
        <dbReference type="SAM" id="MobiDB-lite"/>
    </source>
</evidence>
<comment type="caution">
    <text evidence="2">The sequence shown here is derived from an EMBL/GenBank/DDBJ whole genome shotgun (WGS) entry which is preliminary data.</text>
</comment>
<accession>A0A069D690</accession>
<protein>
    <submittedName>
        <fullName evidence="2">Uncharacterized protein</fullName>
    </submittedName>
</protein>
<proteinExistence type="predicted"/>
<dbReference type="AlphaFoldDB" id="A0A069D690"/>
<keyword evidence="3" id="KW-1185">Reference proteome</keyword>
<dbReference type="STRING" id="1121097.GCA_000428125_01485"/>
<name>A0A069D690_9BACE</name>
<dbReference type="EMBL" id="BAJS01000029">
    <property type="protein sequence ID" value="GAK37821.1"/>
    <property type="molecule type" value="Genomic_DNA"/>
</dbReference>
<gene>
    <name evidence="2" type="ORF">JCM15093_3102</name>
</gene>
<evidence type="ECO:0000313" key="2">
    <source>
        <dbReference type="EMBL" id="GAK37821.1"/>
    </source>
</evidence>
<feature type="region of interest" description="Disordered" evidence="1">
    <location>
        <begin position="1"/>
        <end position="20"/>
    </location>
</feature>
<organism evidence="2 3">
    <name type="scientific">Bacteroides graminisolvens DSM 19988 = JCM 15093</name>
    <dbReference type="NCBI Taxonomy" id="1121097"/>
    <lineage>
        <taxon>Bacteria</taxon>
        <taxon>Pseudomonadati</taxon>
        <taxon>Bacteroidota</taxon>
        <taxon>Bacteroidia</taxon>
        <taxon>Bacteroidales</taxon>
        <taxon>Bacteroidaceae</taxon>
        <taxon>Bacteroides</taxon>
    </lineage>
</organism>
<dbReference type="Proteomes" id="UP000027601">
    <property type="component" value="Unassembled WGS sequence"/>
</dbReference>
<evidence type="ECO:0000313" key="3">
    <source>
        <dbReference type="Proteomes" id="UP000027601"/>
    </source>
</evidence>
<reference evidence="2 3" key="1">
    <citation type="journal article" date="2015" name="Microbes Environ.">
        <title>Distribution and evolution of nitrogen fixation genes in the phylum bacteroidetes.</title>
        <authorList>
            <person name="Inoue J."/>
            <person name="Oshima K."/>
            <person name="Suda W."/>
            <person name="Sakamoto M."/>
            <person name="Iino T."/>
            <person name="Noda S."/>
            <person name="Hongoh Y."/>
            <person name="Hattori M."/>
            <person name="Ohkuma M."/>
        </authorList>
    </citation>
    <scope>NUCLEOTIDE SEQUENCE [LARGE SCALE GENOMIC DNA]</scope>
    <source>
        <strain evidence="2 3">JCM 15093</strain>
    </source>
</reference>
<dbReference type="eggNOG" id="ENOG5033S4F">
    <property type="taxonomic scope" value="Bacteria"/>
</dbReference>